<dbReference type="SUPFAM" id="SSF48452">
    <property type="entry name" value="TPR-like"/>
    <property type="match status" value="1"/>
</dbReference>
<name>A0AAI8VQ49_9PEZI</name>
<dbReference type="Proteomes" id="UP001295740">
    <property type="component" value="Unassembled WGS sequence"/>
</dbReference>
<reference evidence="1" key="1">
    <citation type="submission" date="2023-10" db="EMBL/GenBank/DDBJ databases">
        <authorList>
            <person name="Hackl T."/>
        </authorList>
    </citation>
    <scope>NUCLEOTIDE SEQUENCE</scope>
</reference>
<dbReference type="EMBL" id="CAUWAG010000012">
    <property type="protein sequence ID" value="CAJ2508638.1"/>
    <property type="molecule type" value="Genomic_DNA"/>
</dbReference>
<dbReference type="Gene3D" id="1.25.40.10">
    <property type="entry name" value="Tetratricopeptide repeat domain"/>
    <property type="match status" value="1"/>
</dbReference>
<accession>A0AAI8VQ49</accession>
<organism evidence="1 2">
    <name type="scientific">Anthostomella pinea</name>
    <dbReference type="NCBI Taxonomy" id="933095"/>
    <lineage>
        <taxon>Eukaryota</taxon>
        <taxon>Fungi</taxon>
        <taxon>Dikarya</taxon>
        <taxon>Ascomycota</taxon>
        <taxon>Pezizomycotina</taxon>
        <taxon>Sordariomycetes</taxon>
        <taxon>Xylariomycetidae</taxon>
        <taxon>Xylariales</taxon>
        <taxon>Xylariaceae</taxon>
        <taxon>Anthostomella</taxon>
    </lineage>
</organism>
<keyword evidence="2" id="KW-1185">Reference proteome</keyword>
<protein>
    <submittedName>
        <fullName evidence="1">Uu.00g136640.m01.CDS01</fullName>
    </submittedName>
</protein>
<sequence length="57" mass="6766">MAIEDDDIRDREVWTSVSRHWYSKASDKAPTTVRLYHHLAILARPNALQQLFYYTKS</sequence>
<proteinExistence type="predicted"/>
<evidence type="ECO:0000313" key="1">
    <source>
        <dbReference type="EMBL" id="CAJ2508638.1"/>
    </source>
</evidence>
<dbReference type="InterPro" id="IPR011990">
    <property type="entry name" value="TPR-like_helical_dom_sf"/>
</dbReference>
<evidence type="ECO:0000313" key="2">
    <source>
        <dbReference type="Proteomes" id="UP001295740"/>
    </source>
</evidence>
<dbReference type="AlphaFoldDB" id="A0AAI8VQ49"/>
<comment type="caution">
    <text evidence="1">The sequence shown here is derived from an EMBL/GenBank/DDBJ whole genome shotgun (WGS) entry which is preliminary data.</text>
</comment>
<gene>
    <name evidence="1" type="ORF">KHLLAP_LOCUS9106</name>
</gene>